<dbReference type="InterPro" id="IPR018494">
    <property type="entry name" value="Oxysterol-bd_CS"/>
</dbReference>
<keyword evidence="4" id="KW-0445">Lipid transport</keyword>
<feature type="coiled-coil region" evidence="5">
    <location>
        <begin position="279"/>
        <end position="306"/>
    </location>
</feature>
<keyword evidence="5" id="KW-0175">Coiled coil</keyword>
<dbReference type="GO" id="GO:0015485">
    <property type="term" value="F:cholesterol binding"/>
    <property type="evidence" value="ECO:0007669"/>
    <property type="project" value="TreeGrafter"/>
</dbReference>
<dbReference type="PROSITE" id="PS01013">
    <property type="entry name" value="OSBP"/>
    <property type="match status" value="1"/>
</dbReference>
<dbReference type="SUPFAM" id="SSF144000">
    <property type="entry name" value="Oxysterol-binding protein-like"/>
    <property type="match status" value="1"/>
</dbReference>
<dbReference type="Gene3D" id="3.30.70.3490">
    <property type="match status" value="1"/>
</dbReference>
<dbReference type="Pfam" id="PF01237">
    <property type="entry name" value="Oxysterol_BP"/>
    <property type="match status" value="1"/>
</dbReference>
<proteinExistence type="inferred from homology"/>
<feature type="compositionally biased region" description="Acidic residues" evidence="6">
    <location>
        <begin position="520"/>
        <end position="538"/>
    </location>
</feature>
<dbReference type="Proteomes" id="UP001208570">
    <property type="component" value="Unassembled WGS sequence"/>
</dbReference>
<evidence type="ECO:0000256" key="5">
    <source>
        <dbReference type="SAM" id="Coils"/>
    </source>
</evidence>
<keyword evidence="8" id="KW-1185">Reference proteome</keyword>
<dbReference type="GO" id="GO:0120009">
    <property type="term" value="P:intermembrane lipid transfer"/>
    <property type="evidence" value="ECO:0007669"/>
    <property type="project" value="UniProtKB-ARBA"/>
</dbReference>
<keyword evidence="4" id="KW-0813">Transport</keyword>
<dbReference type="GO" id="GO:0097038">
    <property type="term" value="C:perinuclear endoplasmic reticulum"/>
    <property type="evidence" value="ECO:0007669"/>
    <property type="project" value="TreeGrafter"/>
</dbReference>
<name>A0AAD9MXP6_9ANNE</name>
<dbReference type="GO" id="GO:0005886">
    <property type="term" value="C:plasma membrane"/>
    <property type="evidence" value="ECO:0007669"/>
    <property type="project" value="TreeGrafter"/>
</dbReference>
<evidence type="ECO:0000256" key="2">
    <source>
        <dbReference type="ARBA" id="ARBA00023121"/>
    </source>
</evidence>
<feature type="compositionally biased region" description="Polar residues" evidence="6">
    <location>
        <begin position="539"/>
        <end position="550"/>
    </location>
</feature>
<dbReference type="Gene3D" id="2.40.160.120">
    <property type="match status" value="1"/>
</dbReference>
<dbReference type="EMBL" id="JAODUP010000546">
    <property type="protein sequence ID" value="KAK2147581.1"/>
    <property type="molecule type" value="Genomic_DNA"/>
</dbReference>
<feature type="region of interest" description="Disordered" evidence="6">
    <location>
        <begin position="868"/>
        <end position="887"/>
    </location>
</feature>
<protein>
    <recommendedName>
        <fullName evidence="4">Oxysterol-binding protein</fullName>
    </recommendedName>
</protein>
<dbReference type="PANTHER" id="PTHR10972:SF203">
    <property type="entry name" value="OXYSTEROL-BINDING PROTEIN HOMOLOG 3"/>
    <property type="match status" value="1"/>
</dbReference>
<dbReference type="SUPFAM" id="SSF50729">
    <property type="entry name" value="PH domain-like"/>
    <property type="match status" value="1"/>
</dbReference>
<comment type="caution">
    <text evidence="7">The sequence shown here is derived from an EMBL/GenBank/DDBJ whole genome shotgun (WGS) entry which is preliminary data.</text>
</comment>
<feature type="region of interest" description="Disordered" evidence="6">
    <location>
        <begin position="513"/>
        <end position="550"/>
    </location>
</feature>
<organism evidence="7 8">
    <name type="scientific">Paralvinella palmiformis</name>
    <dbReference type="NCBI Taxonomy" id="53620"/>
    <lineage>
        <taxon>Eukaryota</taxon>
        <taxon>Metazoa</taxon>
        <taxon>Spiralia</taxon>
        <taxon>Lophotrochozoa</taxon>
        <taxon>Annelida</taxon>
        <taxon>Polychaeta</taxon>
        <taxon>Sedentaria</taxon>
        <taxon>Canalipalpata</taxon>
        <taxon>Terebellida</taxon>
        <taxon>Terebelliformia</taxon>
        <taxon>Alvinellidae</taxon>
        <taxon>Paralvinella</taxon>
    </lineage>
</organism>
<dbReference type="InterPro" id="IPR000648">
    <property type="entry name" value="Oxysterol-bd"/>
</dbReference>
<feature type="region of interest" description="Disordered" evidence="6">
    <location>
        <begin position="92"/>
        <end position="119"/>
    </location>
</feature>
<accession>A0AAD9MXP6</accession>
<dbReference type="AlphaFoldDB" id="A0AAD9MXP6"/>
<evidence type="ECO:0000256" key="1">
    <source>
        <dbReference type="ARBA" id="ARBA00008842"/>
    </source>
</evidence>
<reference evidence="7" key="1">
    <citation type="journal article" date="2023" name="Mol. Biol. Evol.">
        <title>Third-Generation Sequencing Reveals the Adaptive Role of the Epigenome in Three Deep-Sea Polychaetes.</title>
        <authorList>
            <person name="Perez M."/>
            <person name="Aroh O."/>
            <person name="Sun Y."/>
            <person name="Lan Y."/>
            <person name="Juniper S.K."/>
            <person name="Young C.R."/>
            <person name="Angers B."/>
            <person name="Qian P.Y."/>
        </authorList>
    </citation>
    <scope>NUCLEOTIDE SEQUENCE</scope>
    <source>
        <strain evidence="7">P08H-3</strain>
    </source>
</reference>
<gene>
    <name evidence="7" type="ORF">LSH36_546g00032</name>
</gene>
<comment type="similarity">
    <text evidence="1 3">Belongs to the OSBP family.</text>
</comment>
<dbReference type="GO" id="GO:0005829">
    <property type="term" value="C:cytosol"/>
    <property type="evidence" value="ECO:0007669"/>
    <property type="project" value="TreeGrafter"/>
</dbReference>
<evidence type="ECO:0000313" key="8">
    <source>
        <dbReference type="Proteomes" id="UP001208570"/>
    </source>
</evidence>
<evidence type="ECO:0000256" key="3">
    <source>
        <dbReference type="RuleBase" id="RU003844"/>
    </source>
</evidence>
<sequence length="933" mass="107575">MAKSADERTASSADGEVQTQITAADEEYQCCLHIPVYSVPLPNWPLSYKISRNDGPGASSGSHGNLTVPHSYNLSSIEHISQGALSLLNLKKDDSEDESMESEDSKSSPGKYQKDQKSSEWEILEGLKEGQRHEEKPPKYEGCLMKRRKWPMKGWHKIAKAKYHGTVDVGLSVITYKRRRRRIDIDAEDVIYHLKAKSHDFFEEWLEMFHLHRLYRQHEFTYGTSDAPKLTDVSTPVEDLTPVSPVSPGPLSDHPRGSLKTRTLTQNKVTAWLMDSHGLEHWNKELSHAQNKLFELTALLEKLKQSGANGHQREQDNLMETPNGTGFHISSSNPNLISTEVDHIRPSSMPMPEIWLSSINEDHKCQDYHLKEEFIITAKAVHERLRQLSRSLTTERERLKCALEQEAVLFTQNNSLVIASLKQSLAESNRHNAELHLKLQQIHDLSSPVKSLTATPQQTPSVIMTNTTDKPEQRMTRVAPVEIIRRQSDQHPLLAVSGSWESQSEFYDAAEYLGESSPDSSEEEEDDEVSSDISDTEETNNIPISESSIDMQLQTGHRDKLPVPRPNTDFSLWSLLCKNIGKDLSRISMPVTLNEPLSVLQRLCEELEYTELLDRAAETDDPFERMVLVAAYAVSPYHSTYYRAASKPFNPLLGETYECIREDKGWRFISEQVSHHPPVSAANCESKNFIWWQDLRVKTKFWGKSMEVQPIGTVNLKLPKYKDHYKWNKVTTCVHNLLGGQRWVDHYGEVILINHSNGIKCKLTFTKSSYWSEKRHEVYGTITDADGKVVHHLFGKWNEGLYYGHAPSAKCIWRPGSMPEDYELYYGFTRFAIELNEIDQEQVHLYAPTDTRLRPDQRLLEEGKIPEAESEKHHIEQLQRETRKKREEEKVTYSPRWFMKTEEDKREMYMYTGKYWEMRRDPGFLSMEFPKLW</sequence>
<evidence type="ECO:0000313" key="7">
    <source>
        <dbReference type="EMBL" id="KAK2147581.1"/>
    </source>
</evidence>
<evidence type="ECO:0000256" key="4">
    <source>
        <dbReference type="RuleBase" id="RU003845"/>
    </source>
</evidence>
<dbReference type="FunFam" id="2.40.160.120:FF:000001">
    <property type="entry name" value="Oxysterol-binding protein"/>
    <property type="match status" value="1"/>
</dbReference>
<dbReference type="InterPro" id="IPR037239">
    <property type="entry name" value="OSBP_sf"/>
</dbReference>
<evidence type="ECO:0000256" key="6">
    <source>
        <dbReference type="SAM" id="MobiDB-lite"/>
    </source>
</evidence>
<keyword evidence="2" id="KW-0446">Lipid-binding</keyword>
<dbReference type="PANTHER" id="PTHR10972">
    <property type="entry name" value="OXYSTEROL-BINDING PROTEIN-RELATED"/>
    <property type="match status" value="1"/>
</dbReference>